<evidence type="ECO:0000256" key="4">
    <source>
        <dbReference type="ARBA" id="ARBA00023136"/>
    </source>
</evidence>
<name>A0A939IQ87_9ALTE</name>
<dbReference type="InterPro" id="IPR006685">
    <property type="entry name" value="MscS_channel_2nd"/>
</dbReference>
<dbReference type="SUPFAM" id="SSF50182">
    <property type="entry name" value="Sm-like ribonucleoproteins"/>
    <property type="match status" value="1"/>
</dbReference>
<evidence type="ECO:0000259" key="6">
    <source>
        <dbReference type="Pfam" id="PF00924"/>
    </source>
</evidence>
<gene>
    <name evidence="7" type="ORF">J0A66_15700</name>
</gene>
<dbReference type="EMBL" id="JAFKCV010000010">
    <property type="protein sequence ID" value="MBN7826680.1"/>
    <property type="molecule type" value="Genomic_DNA"/>
</dbReference>
<evidence type="ECO:0000313" key="8">
    <source>
        <dbReference type="Proteomes" id="UP000664654"/>
    </source>
</evidence>
<evidence type="ECO:0000256" key="3">
    <source>
        <dbReference type="ARBA" id="ARBA00022989"/>
    </source>
</evidence>
<dbReference type="GO" id="GO:0071470">
    <property type="term" value="P:cellular response to osmotic stress"/>
    <property type="evidence" value="ECO:0007669"/>
    <property type="project" value="InterPro"/>
</dbReference>
<dbReference type="Proteomes" id="UP000664654">
    <property type="component" value="Unassembled WGS sequence"/>
</dbReference>
<protein>
    <submittedName>
        <fullName evidence="7">Mechanosensitive ion channel</fullName>
    </submittedName>
</protein>
<proteinExistence type="predicted"/>
<dbReference type="GO" id="GO:0008381">
    <property type="term" value="F:mechanosensitive monoatomic ion channel activity"/>
    <property type="evidence" value="ECO:0007669"/>
    <property type="project" value="InterPro"/>
</dbReference>
<dbReference type="RefSeq" id="WP_206574795.1">
    <property type="nucleotide sequence ID" value="NZ_JAFKCV010000010.1"/>
</dbReference>
<comment type="caution">
    <text evidence="7">The sequence shown here is derived from an EMBL/GenBank/DDBJ whole genome shotgun (WGS) entry which is preliminary data.</text>
</comment>
<keyword evidence="3 5" id="KW-1133">Transmembrane helix</keyword>
<dbReference type="GO" id="GO:0005886">
    <property type="term" value="C:plasma membrane"/>
    <property type="evidence" value="ECO:0007669"/>
    <property type="project" value="TreeGrafter"/>
</dbReference>
<dbReference type="Gene3D" id="2.30.30.60">
    <property type="match status" value="1"/>
</dbReference>
<feature type="transmembrane region" description="Helical" evidence="5">
    <location>
        <begin position="111"/>
        <end position="130"/>
    </location>
</feature>
<evidence type="ECO:0000256" key="5">
    <source>
        <dbReference type="SAM" id="Phobius"/>
    </source>
</evidence>
<dbReference type="Pfam" id="PF00924">
    <property type="entry name" value="MS_channel_2nd"/>
    <property type="match status" value="1"/>
</dbReference>
<sequence length="419" mass="47369">MQKRTELSQLILDSIKYWGLDIDITSPIFAASSFLILLGFCWLSFKITRRLFSGRLTRLILATRATWDDELQKHNFFKRLAHLVPGVILYTSASLLFAHTPALLAFIQKLAFVYILLTSVFIVSAVLNTIEDVYNSSLLARRVPITGFIQVGKLSLAIIAIILIVSNLLGKSPVLIMSGLGAAAAILLLVFKDTILGFVAGVQIAANRMVNNGDWIELPKYGADGTVLELGLTTVKVQNWDNTISTVPTYALIGDSVKNWRGMQESGGRRIKRSINIDIQSIRFADQEMLDKWEKIRFIRSYLTEKKQELAKYNQENHITDQDLLNARRLTNIGTFRAYMLRYLQNHAKINQDMTLMVRQLAPTEFGVPLEIYCFSADKAWVNYEGIQSDIFDHFLAILPAFGLRAYQRVSDRPSSESH</sequence>
<feature type="transmembrane region" description="Helical" evidence="5">
    <location>
        <begin position="24"/>
        <end position="45"/>
    </location>
</feature>
<dbReference type="PANTHER" id="PTHR30414">
    <property type="entry name" value="MINICONDUCTANCE MECHANOSENSITIVE CHANNEL YBDG"/>
    <property type="match status" value="1"/>
</dbReference>
<dbReference type="AlphaFoldDB" id="A0A939IQ87"/>
<accession>A0A939IQ87</accession>
<dbReference type="InterPro" id="IPR030192">
    <property type="entry name" value="YbdG"/>
</dbReference>
<dbReference type="PANTHER" id="PTHR30414:SF0">
    <property type="entry name" value="MINICONDUCTANCE MECHANOSENSITIVE CHANNEL YBDG"/>
    <property type="match status" value="1"/>
</dbReference>
<feature type="transmembrane region" description="Helical" evidence="5">
    <location>
        <begin position="151"/>
        <end position="169"/>
    </location>
</feature>
<feature type="domain" description="Mechanosensitive ion channel MscS" evidence="6">
    <location>
        <begin position="193"/>
        <end position="261"/>
    </location>
</feature>
<organism evidence="7 8">
    <name type="scientific">Bowmanella dokdonensis</name>
    <dbReference type="NCBI Taxonomy" id="751969"/>
    <lineage>
        <taxon>Bacteria</taxon>
        <taxon>Pseudomonadati</taxon>
        <taxon>Pseudomonadota</taxon>
        <taxon>Gammaproteobacteria</taxon>
        <taxon>Alteromonadales</taxon>
        <taxon>Alteromonadaceae</taxon>
        <taxon>Bowmanella</taxon>
    </lineage>
</organism>
<evidence type="ECO:0000256" key="2">
    <source>
        <dbReference type="ARBA" id="ARBA00022692"/>
    </source>
</evidence>
<reference evidence="7" key="1">
    <citation type="submission" date="2021-03" db="EMBL/GenBank/DDBJ databases">
        <title>novel species isolated from a fishpond in China.</title>
        <authorList>
            <person name="Lu H."/>
            <person name="Cai Z."/>
        </authorList>
    </citation>
    <scope>NUCLEOTIDE SEQUENCE</scope>
    <source>
        <strain evidence="7">JCM 30855</strain>
    </source>
</reference>
<feature type="transmembrane region" description="Helical" evidence="5">
    <location>
        <begin position="175"/>
        <end position="199"/>
    </location>
</feature>
<keyword evidence="2 5" id="KW-0812">Transmembrane</keyword>
<evidence type="ECO:0000256" key="1">
    <source>
        <dbReference type="ARBA" id="ARBA00004370"/>
    </source>
</evidence>
<dbReference type="InterPro" id="IPR023408">
    <property type="entry name" value="MscS_beta-dom_sf"/>
</dbReference>
<keyword evidence="4 5" id="KW-0472">Membrane</keyword>
<comment type="subcellular location">
    <subcellularLocation>
        <location evidence="1">Membrane</location>
    </subcellularLocation>
</comment>
<evidence type="ECO:0000313" key="7">
    <source>
        <dbReference type="EMBL" id="MBN7826680.1"/>
    </source>
</evidence>
<dbReference type="InterPro" id="IPR010920">
    <property type="entry name" value="LSM_dom_sf"/>
</dbReference>
<keyword evidence="8" id="KW-1185">Reference proteome</keyword>
<feature type="transmembrane region" description="Helical" evidence="5">
    <location>
        <begin position="80"/>
        <end position="99"/>
    </location>
</feature>